<comment type="caution">
    <text evidence="1">The sequence shown here is derived from an EMBL/GenBank/DDBJ whole genome shotgun (WGS) entry which is preliminary data.</text>
</comment>
<dbReference type="Proteomes" id="UP000765509">
    <property type="component" value="Unassembled WGS sequence"/>
</dbReference>
<sequence length="233" mass="26249">MNNWKLFETQLFTLFGDPSEVRKAEQELDNLRIKESDSPKGEALILGYDFLYHFNPIIYWKNGLITYDYSHKDSSGIKSSTSNSFATAFNSVALVGELKTPSLPPSVHIPSIIPSQSLLPLKDKFFKEIKDFGEDVAISSLHLFQGDMDLPPLSFHASVEEQLGEEEDPEEIEAVLKVVPPSYHQYLDVFSKLKSERLSPHCACDHNIELEDLLPPVGVIYSLSSQESESLWA</sequence>
<name>A0A9Q3ESC3_9BASI</name>
<protein>
    <submittedName>
        <fullName evidence="1">Uncharacterized protein</fullName>
    </submittedName>
</protein>
<gene>
    <name evidence="1" type="ORF">O181_063813</name>
</gene>
<accession>A0A9Q3ESC3</accession>
<evidence type="ECO:0000313" key="2">
    <source>
        <dbReference type="Proteomes" id="UP000765509"/>
    </source>
</evidence>
<dbReference type="EMBL" id="AVOT02030788">
    <property type="protein sequence ID" value="MBW0524098.1"/>
    <property type="molecule type" value="Genomic_DNA"/>
</dbReference>
<dbReference type="AlphaFoldDB" id="A0A9Q3ESC3"/>
<evidence type="ECO:0000313" key="1">
    <source>
        <dbReference type="EMBL" id="MBW0524098.1"/>
    </source>
</evidence>
<reference evidence="1" key="1">
    <citation type="submission" date="2021-03" db="EMBL/GenBank/DDBJ databases">
        <title>Draft genome sequence of rust myrtle Austropuccinia psidii MF-1, a brazilian biotype.</title>
        <authorList>
            <person name="Quecine M.C."/>
            <person name="Pachon D.M.R."/>
            <person name="Bonatelli M.L."/>
            <person name="Correr F.H."/>
            <person name="Franceschini L.M."/>
            <person name="Leite T.F."/>
            <person name="Margarido G.R.A."/>
            <person name="Almeida C.A."/>
            <person name="Ferrarezi J.A."/>
            <person name="Labate C.A."/>
        </authorList>
    </citation>
    <scope>NUCLEOTIDE SEQUENCE</scope>
    <source>
        <strain evidence="1">MF-1</strain>
    </source>
</reference>
<keyword evidence="2" id="KW-1185">Reference proteome</keyword>
<proteinExistence type="predicted"/>
<organism evidence="1 2">
    <name type="scientific">Austropuccinia psidii MF-1</name>
    <dbReference type="NCBI Taxonomy" id="1389203"/>
    <lineage>
        <taxon>Eukaryota</taxon>
        <taxon>Fungi</taxon>
        <taxon>Dikarya</taxon>
        <taxon>Basidiomycota</taxon>
        <taxon>Pucciniomycotina</taxon>
        <taxon>Pucciniomycetes</taxon>
        <taxon>Pucciniales</taxon>
        <taxon>Sphaerophragmiaceae</taxon>
        <taxon>Austropuccinia</taxon>
    </lineage>
</organism>